<dbReference type="Pfam" id="PF03178">
    <property type="entry name" value="CPSF_A"/>
    <property type="match status" value="1"/>
</dbReference>
<dbReference type="Proteomes" id="UP001556367">
    <property type="component" value="Unassembled WGS sequence"/>
</dbReference>
<name>A0ABR3JNQ9_9AGAR</name>
<organism evidence="2 3">
    <name type="scientific">Hohenbuehelia grisea</name>
    <dbReference type="NCBI Taxonomy" id="104357"/>
    <lineage>
        <taxon>Eukaryota</taxon>
        <taxon>Fungi</taxon>
        <taxon>Dikarya</taxon>
        <taxon>Basidiomycota</taxon>
        <taxon>Agaricomycotina</taxon>
        <taxon>Agaricomycetes</taxon>
        <taxon>Agaricomycetidae</taxon>
        <taxon>Agaricales</taxon>
        <taxon>Pleurotineae</taxon>
        <taxon>Pleurotaceae</taxon>
        <taxon>Hohenbuehelia</taxon>
    </lineage>
</organism>
<dbReference type="InterPro" id="IPR050358">
    <property type="entry name" value="RSE1/DDB1/CFT1"/>
</dbReference>
<dbReference type="InterPro" id="IPR004871">
    <property type="entry name" value="RSE1/DDB1/CPSF1_C"/>
</dbReference>
<comment type="caution">
    <text evidence="2">The sequence shown here is derived from an EMBL/GenBank/DDBJ whole genome shotgun (WGS) entry which is preliminary data.</text>
</comment>
<evidence type="ECO:0000313" key="2">
    <source>
        <dbReference type="EMBL" id="KAL0956755.1"/>
    </source>
</evidence>
<proteinExistence type="predicted"/>
<evidence type="ECO:0000313" key="3">
    <source>
        <dbReference type="Proteomes" id="UP001556367"/>
    </source>
</evidence>
<dbReference type="InterPro" id="IPR015943">
    <property type="entry name" value="WD40/YVTN_repeat-like_dom_sf"/>
</dbReference>
<dbReference type="PANTHER" id="PTHR10644">
    <property type="entry name" value="DNA REPAIR/RNA PROCESSING CPSF FAMILY"/>
    <property type="match status" value="1"/>
</dbReference>
<sequence length="433" mass="47437">MKLKQDAVPLTYTPRKFITHPSNQYFYLIEGDHRIVGEAAMTKKIEDLRTAGKQVDDEVVNLPPEVFGRPRAPAGSWGSCIRILDPIAAKTVSVIHLDENESAFSLTIVPFAARGGELHLVVGTAVDTFLAPRSCTTGYLRTYHFTEDGAGLEFLHKTELDDVPLALMAFQGRLVAGVGKALRIYDVGKKKLLRKVENKQFASAIVSLNTQGSRIIVGDMQESISYAVYKSPENRLLIFADDTQPRWVSAVTMVDYNTVAGADRFGNVFVNRLDSKISEQVDDDPTGAGILHEKGILMGAPHKTSMLAHFHIGDLVTSIHKVSLVAGGREVLLYTGLHGTVGILVPFISKEDVDFISTLEQHMRTEQGSLVGRDQLSWRGYYAPVKGVVDGDLCETFARLPASKQSAIAGELDRTVGEVLKKLEQLRVTASGF</sequence>
<accession>A0ABR3JNQ9</accession>
<protein>
    <recommendedName>
        <fullName evidence="1">RSE1/DDB1/CPSF1 C-terminal domain-containing protein</fullName>
    </recommendedName>
</protein>
<feature type="domain" description="RSE1/DDB1/CPSF1 C-terminal" evidence="1">
    <location>
        <begin position="79"/>
        <end position="398"/>
    </location>
</feature>
<dbReference type="Gene3D" id="2.130.10.10">
    <property type="entry name" value="YVTN repeat-like/Quinoprotein amine dehydrogenase"/>
    <property type="match status" value="1"/>
</dbReference>
<dbReference type="EMBL" id="JASNQZ010000006">
    <property type="protein sequence ID" value="KAL0956755.1"/>
    <property type="molecule type" value="Genomic_DNA"/>
</dbReference>
<evidence type="ECO:0000259" key="1">
    <source>
        <dbReference type="Pfam" id="PF03178"/>
    </source>
</evidence>
<reference evidence="3" key="1">
    <citation type="submission" date="2024-06" db="EMBL/GenBank/DDBJ databases">
        <title>Multi-omics analyses provide insights into the biosynthesis of the anticancer antibiotic pleurotin in Hohenbuehelia grisea.</title>
        <authorList>
            <person name="Weaver J.A."/>
            <person name="Alberti F."/>
        </authorList>
    </citation>
    <scope>NUCLEOTIDE SEQUENCE [LARGE SCALE GENOMIC DNA]</scope>
    <source>
        <strain evidence="3">T-177</strain>
    </source>
</reference>
<keyword evidence="3" id="KW-1185">Reference proteome</keyword>
<gene>
    <name evidence="2" type="ORF">HGRIS_002874</name>
</gene>
<dbReference type="Gene3D" id="1.10.150.910">
    <property type="match status" value="1"/>
</dbReference>